<reference evidence="9 10" key="1">
    <citation type="submission" date="2015-01" db="EMBL/GenBank/DDBJ databases">
        <title>The Genome Sequence of Ochroconis gallopava CBS43764.</title>
        <authorList>
            <consortium name="The Broad Institute Genomics Platform"/>
            <person name="Cuomo C."/>
            <person name="de Hoog S."/>
            <person name="Gorbushina A."/>
            <person name="Stielow B."/>
            <person name="Teixiera M."/>
            <person name="Abouelleil A."/>
            <person name="Chapman S.B."/>
            <person name="Priest M."/>
            <person name="Young S.K."/>
            <person name="Wortman J."/>
            <person name="Nusbaum C."/>
            <person name="Birren B."/>
        </authorList>
    </citation>
    <scope>NUCLEOTIDE SEQUENCE [LARGE SCALE GENOMIC DNA]</scope>
    <source>
        <strain evidence="9 10">CBS 43764</strain>
    </source>
</reference>
<keyword evidence="3" id="KW-0862">Zinc</keyword>
<dbReference type="InterPro" id="IPR052202">
    <property type="entry name" value="Yeast_MetPath_Reg"/>
</dbReference>
<dbReference type="GO" id="GO:0043565">
    <property type="term" value="F:sequence-specific DNA binding"/>
    <property type="evidence" value="ECO:0007669"/>
    <property type="project" value="TreeGrafter"/>
</dbReference>
<evidence type="ECO:0000256" key="2">
    <source>
        <dbReference type="ARBA" id="ARBA00022723"/>
    </source>
</evidence>
<dbReference type="PANTHER" id="PTHR47782">
    <property type="entry name" value="ZN(II)2CYS6 TRANSCRIPTION FACTOR (EUROFUNG)-RELATED"/>
    <property type="match status" value="1"/>
</dbReference>
<keyword evidence="7" id="KW-0539">Nucleus</keyword>
<evidence type="ECO:0000313" key="9">
    <source>
        <dbReference type="EMBL" id="KIW00489.1"/>
    </source>
</evidence>
<evidence type="ECO:0000256" key="5">
    <source>
        <dbReference type="ARBA" id="ARBA00023125"/>
    </source>
</evidence>
<sequence length="186" mass="20881">MALHSVFFAGLTLLYCSWIQPKGIYTISTANDINACSIVLYVITERWPAARRYRDIFEILKQSVQDTIEEGGYRPRRPIKRLKPNFHETLKNIHPSDGGRDDFSTLVAEMSGHDCGMDGSTRTPGFADIQQTPGYYNNVGTESLSVDQLEGLDIPFDFLEQAQGQEWLLQADFDATAGFLIPDSIL</sequence>
<dbReference type="PANTHER" id="PTHR47782:SF12">
    <property type="entry name" value="ZN(II)2CYS6 TRANSCRIPTION FACTOR (EUROFUNG)"/>
    <property type="match status" value="1"/>
</dbReference>
<organism evidence="9 10">
    <name type="scientific">Verruconis gallopava</name>
    <dbReference type="NCBI Taxonomy" id="253628"/>
    <lineage>
        <taxon>Eukaryota</taxon>
        <taxon>Fungi</taxon>
        <taxon>Dikarya</taxon>
        <taxon>Ascomycota</taxon>
        <taxon>Pezizomycotina</taxon>
        <taxon>Dothideomycetes</taxon>
        <taxon>Pleosporomycetidae</taxon>
        <taxon>Venturiales</taxon>
        <taxon>Sympoventuriaceae</taxon>
        <taxon>Verruconis</taxon>
    </lineage>
</organism>
<accession>A0A0D2AN00</accession>
<evidence type="ECO:0000256" key="6">
    <source>
        <dbReference type="ARBA" id="ARBA00023163"/>
    </source>
</evidence>
<gene>
    <name evidence="9" type="ORF">PV09_08010</name>
</gene>
<dbReference type="GeneID" id="27315983"/>
<feature type="signal peptide" evidence="8">
    <location>
        <begin position="1"/>
        <end position="19"/>
    </location>
</feature>
<evidence type="ECO:0000256" key="4">
    <source>
        <dbReference type="ARBA" id="ARBA00023015"/>
    </source>
</evidence>
<feature type="chain" id="PRO_5002248962" evidence="8">
    <location>
        <begin position="20"/>
        <end position="186"/>
    </location>
</feature>
<keyword evidence="8" id="KW-0732">Signal</keyword>
<evidence type="ECO:0000313" key="10">
    <source>
        <dbReference type="Proteomes" id="UP000053259"/>
    </source>
</evidence>
<evidence type="ECO:0000256" key="1">
    <source>
        <dbReference type="ARBA" id="ARBA00004123"/>
    </source>
</evidence>
<name>A0A0D2AN00_9PEZI</name>
<dbReference type="EMBL" id="KN847563">
    <property type="protein sequence ID" value="KIW00489.1"/>
    <property type="molecule type" value="Genomic_DNA"/>
</dbReference>
<dbReference type="CDD" id="cd12148">
    <property type="entry name" value="fungal_TF_MHR"/>
    <property type="match status" value="1"/>
</dbReference>
<dbReference type="Proteomes" id="UP000053259">
    <property type="component" value="Unassembled WGS sequence"/>
</dbReference>
<dbReference type="InParanoid" id="A0A0D2AN00"/>
<dbReference type="GO" id="GO:0045944">
    <property type="term" value="P:positive regulation of transcription by RNA polymerase II"/>
    <property type="evidence" value="ECO:0007669"/>
    <property type="project" value="TreeGrafter"/>
</dbReference>
<dbReference type="GO" id="GO:0046872">
    <property type="term" value="F:metal ion binding"/>
    <property type="evidence" value="ECO:0007669"/>
    <property type="project" value="UniProtKB-KW"/>
</dbReference>
<dbReference type="RefSeq" id="XP_016210358.1">
    <property type="nucleotide sequence ID" value="XM_016361854.1"/>
</dbReference>
<dbReference type="OrthoDB" id="3876351at2759"/>
<evidence type="ECO:0000256" key="3">
    <source>
        <dbReference type="ARBA" id="ARBA00022833"/>
    </source>
</evidence>
<evidence type="ECO:0000256" key="8">
    <source>
        <dbReference type="SAM" id="SignalP"/>
    </source>
</evidence>
<keyword evidence="6" id="KW-0804">Transcription</keyword>
<dbReference type="GO" id="GO:0005634">
    <property type="term" value="C:nucleus"/>
    <property type="evidence" value="ECO:0007669"/>
    <property type="project" value="UniProtKB-SubCell"/>
</dbReference>
<keyword evidence="5" id="KW-0238">DNA-binding</keyword>
<dbReference type="VEuPathDB" id="FungiDB:PV09_08010"/>
<evidence type="ECO:0000256" key="7">
    <source>
        <dbReference type="ARBA" id="ARBA00023242"/>
    </source>
</evidence>
<comment type="subcellular location">
    <subcellularLocation>
        <location evidence="1">Nucleus</location>
    </subcellularLocation>
</comment>
<keyword evidence="2" id="KW-0479">Metal-binding</keyword>
<dbReference type="AlphaFoldDB" id="A0A0D2AN00"/>
<proteinExistence type="predicted"/>
<dbReference type="STRING" id="253628.A0A0D2AN00"/>
<dbReference type="GO" id="GO:0000981">
    <property type="term" value="F:DNA-binding transcription factor activity, RNA polymerase II-specific"/>
    <property type="evidence" value="ECO:0007669"/>
    <property type="project" value="TreeGrafter"/>
</dbReference>
<keyword evidence="4" id="KW-0805">Transcription regulation</keyword>
<keyword evidence="10" id="KW-1185">Reference proteome</keyword>
<protein>
    <submittedName>
        <fullName evidence="9">Uncharacterized protein</fullName>
    </submittedName>
</protein>
<dbReference type="HOGENOM" id="CLU_1455456_0_0_1"/>